<gene>
    <name evidence="6" type="ORF">GCM10023205_81650</name>
</gene>
<dbReference type="Gene3D" id="3.40.640.10">
    <property type="entry name" value="Type I PLP-dependent aspartate aminotransferase-like (Major domain)"/>
    <property type="match status" value="1"/>
</dbReference>
<sequence length="521" mass="55695">MSRVMEWLREQTVKEWLRKHPELYDLFPDESGNSHPVTLYDFSADKYGNGGLVTLLERHAAGLLGVEATMLFPSGTMAQQVALQVWRAESGSNVVALERYSHLLRFEDGAIETLSGLDPAVVTKGTGQITADDVSAFEGRIGSLVLELPLRELGFVLPQEHELTALVDAVHERGAFVHVDGARLWESAPHFGMPLDGFIRHFGIDSAYLGLDKALGAPSGALLAGSKPFIEAARPWRHRFGGRLHDGGFVAASALMAIEEELPKIPRYVEHASTVAKALSAVDGLAVYRTDPDTPHFQVWALGESRELGEAGKRHTGQTGLRLFSSGWRDSDVPGLAVNEVTVAGPALTWSPAEIREAAEHFVAIARGKAPRGITRDLARAWESRMAPAQAHAEPSLSRGVVHSPAPVSAGDPGPVPRTFVRNVQPDSTKGPNPPSPRSPTAAAGHTASTVAVPPSPVPAPVSEGHTRYVEAVARGFGPYKPAGFGPTWKARRTSAQGAVTTASDLERGIGLNTDPGRGTF</sequence>
<evidence type="ECO:0000313" key="6">
    <source>
        <dbReference type="EMBL" id="GAA4996172.1"/>
    </source>
</evidence>
<dbReference type="InterPro" id="IPR001597">
    <property type="entry name" value="ArAA_b-elim_lyase/Thr_aldolase"/>
</dbReference>
<evidence type="ECO:0000256" key="3">
    <source>
        <dbReference type="ARBA" id="ARBA00022898"/>
    </source>
</evidence>
<proteinExistence type="inferred from homology"/>
<evidence type="ECO:0000256" key="1">
    <source>
        <dbReference type="ARBA" id="ARBA00001933"/>
    </source>
</evidence>
<dbReference type="InterPro" id="IPR015422">
    <property type="entry name" value="PyrdxlP-dep_Trfase_small"/>
</dbReference>
<organism evidence="6 7">
    <name type="scientific">Yinghuangia aomiensis</name>
    <dbReference type="NCBI Taxonomy" id="676205"/>
    <lineage>
        <taxon>Bacteria</taxon>
        <taxon>Bacillati</taxon>
        <taxon>Actinomycetota</taxon>
        <taxon>Actinomycetes</taxon>
        <taxon>Kitasatosporales</taxon>
        <taxon>Streptomycetaceae</taxon>
        <taxon>Yinghuangia</taxon>
    </lineage>
</organism>
<dbReference type="PANTHER" id="PTHR48097:SF9">
    <property type="entry name" value="L-THREONINE ALDOLASE"/>
    <property type="match status" value="1"/>
</dbReference>
<evidence type="ECO:0000256" key="2">
    <source>
        <dbReference type="ARBA" id="ARBA00006966"/>
    </source>
</evidence>
<protein>
    <recommendedName>
        <fullName evidence="5">Aromatic amino acid beta-eliminating lyase/threonine aldolase domain-containing protein</fullName>
    </recommendedName>
</protein>
<evidence type="ECO:0000313" key="7">
    <source>
        <dbReference type="Proteomes" id="UP001500466"/>
    </source>
</evidence>
<dbReference type="EMBL" id="BAABHS010000060">
    <property type="protein sequence ID" value="GAA4996172.1"/>
    <property type="molecule type" value="Genomic_DNA"/>
</dbReference>
<dbReference type="InterPro" id="IPR015424">
    <property type="entry name" value="PyrdxlP-dep_Trfase"/>
</dbReference>
<dbReference type="Proteomes" id="UP001500466">
    <property type="component" value="Unassembled WGS sequence"/>
</dbReference>
<dbReference type="InterPro" id="IPR015421">
    <property type="entry name" value="PyrdxlP-dep_Trfase_major"/>
</dbReference>
<accession>A0ABP9IEK7</accession>
<feature type="region of interest" description="Disordered" evidence="4">
    <location>
        <begin position="386"/>
        <end position="463"/>
    </location>
</feature>
<keyword evidence="3" id="KW-0663">Pyridoxal phosphate</keyword>
<dbReference type="Gene3D" id="3.90.1150.10">
    <property type="entry name" value="Aspartate Aminotransferase, domain 1"/>
    <property type="match status" value="1"/>
</dbReference>
<feature type="domain" description="Aromatic amino acid beta-eliminating lyase/threonine aldolase" evidence="5">
    <location>
        <begin position="45"/>
        <end position="291"/>
    </location>
</feature>
<name>A0ABP9IEK7_9ACTN</name>
<dbReference type="SUPFAM" id="SSF53383">
    <property type="entry name" value="PLP-dependent transferases"/>
    <property type="match status" value="1"/>
</dbReference>
<dbReference type="Pfam" id="PF01212">
    <property type="entry name" value="Beta_elim_lyase"/>
    <property type="match status" value="1"/>
</dbReference>
<comment type="cofactor">
    <cofactor evidence="1">
        <name>pyridoxal 5'-phosphate</name>
        <dbReference type="ChEBI" id="CHEBI:597326"/>
    </cofactor>
</comment>
<comment type="similarity">
    <text evidence="2">Belongs to the threonine aldolase family.</text>
</comment>
<evidence type="ECO:0000259" key="5">
    <source>
        <dbReference type="Pfam" id="PF01212"/>
    </source>
</evidence>
<evidence type="ECO:0000256" key="4">
    <source>
        <dbReference type="SAM" id="MobiDB-lite"/>
    </source>
</evidence>
<dbReference type="PANTHER" id="PTHR48097">
    <property type="entry name" value="L-THREONINE ALDOLASE-RELATED"/>
    <property type="match status" value="1"/>
</dbReference>
<comment type="caution">
    <text evidence="6">The sequence shown here is derived from an EMBL/GenBank/DDBJ whole genome shotgun (WGS) entry which is preliminary data.</text>
</comment>
<keyword evidence="7" id="KW-1185">Reference proteome</keyword>
<reference evidence="7" key="1">
    <citation type="journal article" date="2019" name="Int. J. Syst. Evol. Microbiol.">
        <title>The Global Catalogue of Microorganisms (GCM) 10K type strain sequencing project: providing services to taxonomists for standard genome sequencing and annotation.</title>
        <authorList>
            <consortium name="The Broad Institute Genomics Platform"/>
            <consortium name="The Broad Institute Genome Sequencing Center for Infectious Disease"/>
            <person name="Wu L."/>
            <person name="Ma J."/>
        </authorList>
    </citation>
    <scope>NUCLEOTIDE SEQUENCE [LARGE SCALE GENOMIC DNA]</scope>
    <source>
        <strain evidence="7">JCM 17986</strain>
    </source>
</reference>